<name>R0H9V7_9BRAS</name>
<reference evidence="2" key="1">
    <citation type="journal article" date="2013" name="Nat. Genet.">
        <title>The Capsella rubella genome and the genomic consequences of rapid mating system evolution.</title>
        <authorList>
            <person name="Slotte T."/>
            <person name="Hazzouri K.M."/>
            <person name="Agren J.A."/>
            <person name="Koenig D."/>
            <person name="Maumus F."/>
            <person name="Guo Y.L."/>
            <person name="Steige K."/>
            <person name="Platts A.E."/>
            <person name="Escobar J.S."/>
            <person name="Newman L.K."/>
            <person name="Wang W."/>
            <person name="Mandakova T."/>
            <person name="Vello E."/>
            <person name="Smith L.M."/>
            <person name="Henz S.R."/>
            <person name="Steffen J."/>
            <person name="Takuno S."/>
            <person name="Brandvain Y."/>
            <person name="Coop G."/>
            <person name="Andolfatto P."/>
            <person name="Hu T.T."/>
            <person name="Blanchette M."/>
            <person name="Clark R.M."/>
            <person name="Quesneville H."/>
            <person name="Nordborg M."/>
            <person name="Gaut B.S."/>
            <person name="Lysak M.A."/>
            <person name="Jenkins J."/>
            <person name="Grimwood J."/>
            <person name="Chapman J."/>
            <person name="Prochnik S."/>
            <person name="Shu S."/>
            <person name="Rokhsar D."/>
            <person name="Schmutz J."/>
            <person name="Weigel D."/>
            <person name="Wright S.I."/>
        </authorList>
    </citation>
    <scope>NUCLEOTIDE SEQUENCE [LARGE SCALE GENOMIC DNA]</scope>
    <source>
        <strain evidence="2">cv. Monte Gargano</strain>
    </source>
</reference>
<evidence type="ECO:0000313" key="1">
    <source>
        <dbReference type="EMBL" id="EOA21770.1"/>
    </source>
</evidence>
<evidence type="ECO:0000313" key="2">
    <source>
        <dbReference type="Proteomes" id="UP000029121"/>
    </source>
</evidence>
<sequence length="139" mass="15783">MESMALDPEVDIDEGDLEELESDVKQMAKTISEYRQTLPDHLRNTLDSALSSHIPNIDSRLDPLSSSYLSIAETQAPVVVGTEEQDSREKIIRLKEIMSRNAANIPKVVKRIRECIEGIDKLDSLDVTIHPAFRRRRIN</sequence>
<dbReference type="PANTHER" id="PTHR36045:SF2">
    <property type="entry name" value="OS04G0558500 PROTEIN"/>
    <property type="match status" value="1"/>
</dbReference>
<dbReference type="EMBL" id="KB870810">
    <property type="protein sequence ID" value="EOA21770.1"/>
    <property type="molecule type" value="Genomic_DNA"/>
</dbReference>
<dbReference type="OrthoDB" id="781564at2759"/>
<dbReference type="eggNOG" id="ENOG502S53R">
    <property type="taxonomic scope" value="Eukaryota"/>
</dbReference>
<proteinExistence type="predicted"/>
<dbReference type="AlphaFoldDB" id="R0H9V7"/>
<protein>
    <submittedName>
        <fullName evidence="1">Uncharacterized protein</fullName>
    </submittedName>
</protein>
<dbReference type="Proteomes" id="UP000029121">
    <property type="component" value="Unassembled WGS sequence"/>
</dbReference>
<dbReference type="PANTHER" id="PTHR36045">
    <property type="entry name" value="OS04G0558500 PROTEIN"/>
    <property type="match status" value="1"/>
</dbReference>
<organism evidence="1 2">
    <name type="scientific">Capsella rubella</name>
    <dbReference type="NCBI Taxonomy" id="81985"/>
    <lineage>
        <taxon>Eukaryota</taxon>
        <taxon>Viridiplantae</taxon>
        <taxon>Streptophyta</taxon>
        <taxon>Embryophyta</taxon>
        <taxon>Tracheophyta</taxon>
        <taxon>Spermatophyta</taxon>
        <taxon>Magnoliopsida</taxon>
        <taxon>eudicotyledons</taxon>
        <taxon>Gunneridae</taxon>
        <taxon>Pentapetalae</taxon>
        <taxon>rosids</taxon>
        <taxon>malvids</taxon>
        <taxon>Brassicales</taxon>
        <taxon>Brassicaceae</taxon>
        <taxon>Camelineae</taxon>
        <taxon>Capsella</taxon>
    </lineage>
</organism>
<gene>
    <name evidence="1" type="ORF">CARUB_v10002227mg</name>
</gene>
<accession>R0H9V7</accession>
<keyword evidence="2" id="KW-1185">Reference proteome</keyword>
<dbReference type="KEGG" id="crb:17881117"/>